<name>A0A6C0GBU8_9BACT</name>
<accession>A0A6C0GBU8</accession>
<reference evidence="1 2" key="1">
    <citation type="submission" date="2020-01" db="EMBL/GenBank/DDBJ databases">
        <authorList>
            <person name="Kim M.K."/>
        </authorList>
    </citation>
    <scope>NUCLEOTIDE SEQUENCE [LARGE SCALE GENOMIC DNA]</scope>
    <source>
        <strain evidence="1 2">172606-1</strain>
    </source>
</reference>
<evidence type="ECO:0000313" key="1">
    <source>
        <dbReference type="EMBL" id="QHT65303.1"/>
    </source>
</evidence>
<proteinExistence type="predicted"/>
<dbReference type="RefSeq" id="WP_162441390.1">
    <property type="nucleotide sequence ID" value="NZ_CP048222.1"/>
</dbReference>
<dbReference type="EMBL" id="CP048222">
    <property type="protein sequence ID" value="QHT65303.1"/>
    <property type="molecule type" value="Genomic_DNA"/>
</dbReference>
<dbReference type="AlphaFoldDB" id="A0A6C0GBU8"/>
<keyword evidence="2" id="KW-1185">Reference proteome</keyword>
<protein>
    <submittedName>
        <fullName evidence="1">Uncharacterized protein</fullName>
    </submittedName>
</protein>
<evidence type="ECO:0000313" key="2">
    <source>
        <dbReference type="Proteomes" id="UP000480178"/>
    </source>
</evidence>
<dbReference type="KEGG" id="rhoz:GXP67_00745"/>
<dbReference type="Proteomes" id="UP000480178">
    <property type="component" value="Chromosome"/>
</dbReference>
<organism evidence="1 2">
    <name type="scientific">Rhodocytophaga rosea</name>
    <dbReference type="NCBI Taxonomy" id="2704465"/>
    <lineage>
        <taxon>Bacteria</taxon>
        <taxon>Pseudomonadati</taxon>
        <taxon>Bacteroidota</taxon>
        <taxon>Cytophagia</taxon>
        <taxon>Cytophagales</taxon>
        <taxon>Rhodocytophagaceae</taxon>
        <taxon>Rhodocytophaga</taxon>
    </lineage>
</organism>
<sequence>MELISEIIGRDLAAVERILGPADRKEIYCTPQVEQSLKAYFNGGNIWIVFIENVADWIMFTNPQTTLVEEFIKVLGLNLNKPSYIKHQLKVKYYNIHGLKEIDFIKDEDDSITHLYIKAFTI</sequence>
<gene>
    <name evidence="1" type="ORF">GXP67_00745</name>
</gene>